<dbReference type="RefSeq" id="WP_269608711.1">
    <property type="nucleotide sequence ID" value="NZ_JAPWIJ010000022.1"/>
</dbReference>
<sequence>MTVMNSGIRDRAAESPRAPLLAVSNVSKVFGGTRALKDVSLTFGDSEVHALLGENGAGKSTLIKLIGGFYPTSGATGTFHLDGQPVSFDSVGAAEARGIFLVPQELQVVPEMSVAENLLLNREPTKMGLVDRRVMLKEAVKWLTTFKLDIDPTQLMRELTTAQKQLVSIARAMSQGARVVVLDEPTAALTESEIDVLFDRIKLFRDQGVLVIYISHRLKEIARIADKITVMRDGRVVKNGVTARDLDSAAIIKAMVGKDIENLYPKQVFEPGKVLFAVQDLHVRSSIPGKPDVVDGIGFELHRGEVLGIYGVVGSGTTETSRSLFGVSNTASSARFTRDGETVRIGSPADAMGCGIGYIPDDRKNRAILPHMSVSSNMSIAALPSLSRFGIIRARDDFALSAKHRQGMQIAVASVDQKISELSGGNQQKVIAGRWLATDPQVLIMHEPTLGVDVGARARIYETMNEFAGEGRGILLVSSDLSEVMGMADRILVLSHGHITAELKREDFKEETIMSAAIGEHS</sequence>
<keyword evidence="1" id="KW-0813">Transport</keyword>
<dbReference type="CDD" id="cd03215">
    <property type="entry name" value="ABC_Carb_Monos_II"/>
    <property type="match status" value="1"/>
</dbReference>
<proteinExistence type="predicted"/>
<evidence type="ECO:0000256" key="1">
    <source>
        <dbReference type="ARBA" id="ARBA00022448"/>
    </source>
</evidence>
<evidence type="ECO:0000256" key="5">
    <source>
        <dbReference type="ARBA" id="ARBA00022840"/>
    </source>
</evidence>
<reference evidence="9" key="1">
    <citation type="submission" date="2022-12" db="EMBL/GenBank/DDBJ databases">
        <authorList>
            <person name="Krivoruchko A.V."/>
            <person name="Elkin A."/>
        </authorList>
    </citation>
    <scope>NUCLEOTIDE SEQUENCE</scope>
    <source>
        <strain evidence="9">IEGM 1391</strain>
    </source>
</reference>
<dbReference type="InterPro" id="IPR027417">
    <property type="entry name" value="P-loop_NTPase"/>
</dbReference>
<dbReference type="PANTHER" id="PTHR43790:SF3">
    <property type="entry name" value="D-ALLOSE IMPORT ATP-BINDING PROTEIN ALSA-RELATED"/>
    <property type="match status" value="1"/>
</dbReference>
<feature type="domain" description="ABC transporter" evidence="8">
    <location>
        <begin position="21"/>
        <end position="258"/>
    </location>
</feature>
<evidence type="ECO:0000313" key="10">
    <source>
        <dbReference type="Proteomes" id="UP001081071"/>
    </source>
</evidence>
<evidence type="ECO:0000256" key="4">
    <source>
        <dbReference type="ARBA" id="ARBA00022741"/>
    </source>
</evidence>
<dbReference type="GO" id="GO:0005524">
    <property type="term" value="F:ATP binding"/>
    <property type="evidence" value="ECO:0007669"/>
    <property type="project" value="UniProtKB-KW"/>
</dbReference>
<dbReference type="CDD" id="cd03216">
    <property type="entry name" value="ABC_Carb_Monos_I"/>
    <property type="match status" value="1"/>
</dbReference>
<gene>
    <name evidence="9" type="ORF">O4220_27490</name>
</gene>
<keyword evidence="5 9" id="KW-0067">ATP-binding</keyword>
<dbReference type="InterPro" id="IPR050107">
    <property type="entry name" value="ABC_carbohydrate_import_ATPase"/>
</dbReference>
<dbReference type="SUPFAM" id="SSF52540">
    <property type="entry name" value="P-loop containing nucleoside triphosphate hydrolases"/>
    <property type="match status" value="2"/>
</dbReference>
<keyword evidence="7" id="KW-0472">Membrane</keyword>
<dbReference type="InterPro" id="IPR003593">
    <property type="entry name" value="AAA+_ATPase"/>
</dbReference>
<name>A0ABT4MMR0_9NOCA</name>
<evidence type="ECO:0000313" key="9">
    <source>
        <dbReference type="EMBL" id="MCZ4522282.1"/>
    </source>
</evidence>
<protein>
    <submittedName>
        <fullName evidence="9">Sugar ABC transporter ATP-binding protein</fullName>
    </submittedName>
</protein>
<dbReference type="PANTHER" id="PTHR43790">
    <property type="entry name" value="CARBOHYDRATE TRANSPORT ATP-BINDING PROTEIN MG119-RELATED"/>
    <property type="match status" value="1"/>
</dbReference>
<accession>A0ABT4MMR0</accession>
<comment type="caution">
    <text evidence="9">The sequence shown here is derived from an EMBL/GenBank/DDBJ whole genome shotgun (WGS) entry which is preliminary data.</text>
</comment>
<evidence type="ECO:0000256" key="7">
    <source>
        <dbReference type="ARBA" id="ARBA00023136"/>
    </source>
</evidence>
<organism evidence="9 10">
    <name type="scientific">Rhodococcus ruber</name>
    <dbReference type="NCBI Taxonomy" id="1830"/>
    <lineage>
        <taxon>Bacteria</taxon>
        <taxon>Bacillati</taxon>
        <taxon>Actinomycetota</taxon>
        <taxon>Actinomycetes</taxon>
        <taxon>Mycobacteriales</taxon>
        <taxon>Nocardiaceae</taxon>
        <taxon>Rhodococcus</taxon>
    </lineage>
</organism>
<evidence type="ECO:0000259" key="8">
    <source>
        <dbReference type="PROSITE" id="PS50893"/>
    </source>
</evidence>
<keyword evidence="6" id="KW-1278">Translocase</keyword>
<dbReference type="Gene3D" id="3.40.50.300">
    <property type="entry name" value="P-loop containing nucleotide triphosphate hydrolases"/>
    <property type="match status" value="2"/>
</dbReference>
<keyword evidence="3" id="KW-0762">Sugar transport</keyword>
<keyword evidence="4" id="KW-0547">Nucleotide-binding</keyword>
<dbReference type="Proteomes" id="UP001081071">
    <property type="component" value="Unassembled WGS sequence"/>
</dbReference>
<keyword evidence="10" id="KW-1185">Reference proteome</keyword>
<dbReference type="EMBL" id="JAPWIJ010000022">
    <property type="protein sequence ID" value="MCZ4522282.1"/>
    <property type="molecule type" value="Genomic_DNA"/>
</dbReference>
<keyword evidence="2" id="KW-1003">Cell membrane</keyword>
<evidence type="ECO:0000256" key="6">
    <source>
        <dbReference type="ARBA" id="ARBA00022967"/>
    </source>
</evidence>
<dbReference type="InterPro" id="IPR003439">
    <property type="entry name" value="ABC_transporter-like_ATP-bd"/>
</dbReference>
<evidence type="ECO:0000256" key="3">
    <source>
        <dbReference type="ARBA" id="ARBA00022597"/>
    </source>
</evidence>
<dbReference type="Pfam" id="PF00005">
    <property type="entry name" value="ABC_tran"/>
    <property type="match status" value="2"/>
</dbReference>
<feature type="domain" description="ABC transporter" evidence="8">
    <location>
        <begin position="276"/>
        <end position="521"/>
    </location>
</feature>
<dbReference type="PROSITE" id="PS50893">
    <property type="entry name" value="ABC_TRANSPORTER_2"/>
    <property type="match status" value="2"/>
</dbReference>
<dbReference type="SMART" id="SM00382">
    <property type="entry name" value="AAA"/>
    <property type="match status" value="2"/>
</dbReference>
<evidence type="ECO:0000256" key="2">
    <source>
        <dbReference type="ARBA" id="ARBA00022475"/>
    </source>
</evidence>